<comment type="caution">
    <text evidence="1">The sequence shown here is derived from an EMBL/GenBank/DDBJ whole genome shotgun (WGS) entry which is preliminary data.</text>
</comment>
<proteinExistence type="predicted"/>
<sequence length="73" mass="8364">MEIELTIKCTKCSNKRTIPLKRILNHNDGKVYDDYLSLEDSINNDGNFKTDMTHPDGFDVICGQCGHRHEVLI</sequence>
<gene>
    <name evidence="1" type="ORF">AT268_31820</name>
</gene>
<dbReference type="EMBL" id="LOMO01000001">
    <property type="protein sequence ID" value="KXY51093.1"/>
    <property type="molecule type" value="Genomic_DNA"/>
</dbReference>
<accession>A0A9X0SQA1</accession>
<organism evidence="1 2">
    <name type="scientific">Bacillus cereus</name>
    <dbReference type="NCBI Taxonomy" id="1396"/>
    <lineage>
        <taxon>Bacteria</taxon>
        <taxon>Bacillati</taxon>
        <taxon>Bacillota</taxon>
        <taxon>Bacilli</taxon>
        <taxon>Bacillales</taxon>
        <taxon>Bacillaceae</taxon>
        <taxon>Bacillus</taxon>
        <taxon>Bacillus cereus group</taxon>
    </lineage>
</organism>
<dbReference type="RefSeq" id="WP_061662432.1">
    <property type="nucleotide sequence ID" value="NZ_LOMO01000001.1"/>
</dbReference>
<protein>
    <submittedName>
        <fullName evidence="1">Uncharacterized protein</fullName>
    </submittedName>
</protein>
<evidence type="ECO:0000313" key="2">
    <source>
        <dbReference type="Proteomes" id="UP000075476"/>
    </source>
</evidence>
<evidence type="ECO:0000313" key="1">
    <source>
        <dbReference type="EMBL" id="KXY51093.1"/>
    </source>
</evidence>
<dbReference type="AlphaFoldDB" id="A0A9X0SQA1"/>
<reference evidence="1 2" key="1">
    <citation type="submission" date="2015-12" db="EMBL/GenBank/DDBJ databases">
        <title>Bacillus cereus Group isolate.</title>
        <authorList>
            <person name="Kovac J."/>
        </authorList>
    </citation>
    <scope>NUCLEOTIDE SEQUENCE [LARGE SCALE GENOMIC DNA]</scope>
    <source>
        <strain evidence="1 2">FSL K6-0073</strain>
    </source>
</reference>
<name>A0A9X0SQA1_BACCE</name>
<dbReference type="Proteomes" id="UP000075476">
    <property type="component" value="Unassembled WGS sequence"/>
</dbReference>